<dbReference type="EMBL" id="CANTUO010000002">
    <property type="protein sequence ID" value="CAI5758226.1"/>
    <property type="molecule type" value="Genomic_DNA"/>
</dbReference>
<keyword evidence="1" id="KW-0175">Coiled coil</keyword>
<feature type="coiled-coil region" evidence="1">
    <location>
        <begin position="43"/>
        <end position="81"/>
    </location>
</feature>
<keyword evidence="4" id="KW-1185">Reference proteome</keyword>
<dbReference type="Pfam" id="PF20994">
    <property type="entry name" value="CENPU"/>
    <property type="match status" value="1"/>
</dbReference>
<name>A0A9W4TW98_9ASCO</name>
<evidence type="ECO:0000259" key="2">
    <source>
        <dbReference type="Pfam" id="PF20994"/>
    </source>
</evidence>
<proteinExistence type="predicted"/>
<reference evidence="3" key="1">
    <citation type="submission" date="2022-12" db="EMBL/GenBank/DDBJ databases">
        <authorList>
            <person name="Brejova B."/>
        </authorList>
    </citation>
    <scope>NUCLEOTIDE SEQUENCE</scope>
</reference>
<evidence type="ECO:0000313" key="3">
    <source>
        <dbReference type="EMBL" id="CAI5758226.1"/>
    </source>
</evidence>
<gene>
    <name evidence="3" type="ORF">CANVERA_P2739</name>
</gene>
<dbReference type="InterPro" id="IPR048743">
    <property type="entry name" value="AME1"/>
</dbReference>
<organism evidence="3 4">
    <name type="scientific">Candida verbasci</name>
    <dbReference type="NCBI Taxonomy" id="1227364"/>
    <lineage>
        <taxon>Eukaryota</taxon>
        <taxon>Fungi</taxon>
        <taxon>Dikarya</taxon>
        <taxon>Ascomycota</taxon>
        <taxon>Saccharomycotina</taxon>
        <taxon>Pichiomycetes</taxon>
        <taxon>Debaryomycetaceae</taxon>
        <taxon>Candida/Lodderomyces clade</taxon>
        <taxon>Candida</taxon>
    </lineage>
</organism>
<comment type="caution">
    <text evidence="3">The sequence shown here is derived from an EMBL/GenBank/DDBJ whole genome shotgun (WGS) entry which is preliminary data.</text>
</comment>
<accession>A0A9W4TW98</accession>
<evidence type="ECO:0000256" key="1">
    <source>
        <dbReference type="SAM" id="Coils"/>
    </source>
</evidence>
<protein>
    <recommendedName>
        <fullName evidence="2">Inner kinetochore subunit AME1 domain-containing protein</fullName>
    </recommendedName>
</protein>
<dbReference type="Proteomes" id="UP001152885">
    <property type="component" value="Unassembled WGS sequence"/>
</dbReference>
<evidence type="ECO:0000313" key="4">
    <source>
        <dbReference type="Proteomes" id="UP001152885"/>
    </source>
</evidence>
<dbReference type="AlphaFoldDB" id="A0A9W4TW98"/>
<sequence length="315" mass="37099">MNRVAKREARLRGSGTRILSRARFSINFDELRQNFTTAPDFELPDINDNYDQIEQDIIEEEEEKELEKEELMEDVNEEIEHTPENLQRVIIPASPINQKPSETEERLIKRYTVSVTGPIDSFIPVHEPSLHINYPQLKNVKKAIMRTTQMRTRLLDVLRFFIDTFEPKDLNEEQKVINSKFKHYLLTYIDQLRGLANNVEVIGKKIYSVQRKKYQVRKDILELRTSHTKVGSTLNQLRNKLKNKKREQQDVKLMYNQILNTKEHVEFFEKTTPKLSSQVKLQLNTLKSLVNPQMGISSKLKDINSKLDQLHEKID</sequence>
<dbReference type="OrthoDB" id="3995136at2759"/>
<feature type="domain" description="Inner kinetochore subunit AME1" evidence="2">
    <location>
        <begin position="178"/>
        <end position="309"/>
    </location>
</feature>